<comment type="similarity">
    <text evidence="1">Belongs to the BlaI transcriptional regulatory family.</text>
</comment>
<dbReference type="Proteomes" id="UP000632339">
    <property type="component" value="Unassembled WGS sequence"/>
</dbReference>
<name>A0ABQ2I086_9BACT</name>
<dbReference type="SUPFAM" id="SSF46785">
    <property type="entry name" value="Winged helix' DNA-binding domain"/>
    <property type="match status" value="1"/>
</dbReference>
<dbReference type="PIRSF" id="PIRSF019455">
    <property type="entry name" value="CopR_AtkY"/>
    <property type="match status" value="1"/>
</dbReference>
<dbReference type="Pfam" id="PF03965">
    <property type="entry name" value="Penicillinase_R"/>
    <property type="match status" value="1"/>
</dbReference>
<dbReference type="InterPro" id="IPR036388">
    <property type="entry name" value="WH-like_DNA-bd_sf"/>
</dbReference>
<comment type="caution">
    <text evidence="5">The sequence shown here is derived from an EMBL/GenBank/DDBJ whole genome shotgun (WGS) entry which is preliminary data.</text>
</comment>
<gene>
    <name evidence="5" type="ORF">GCM10010967_32950</name>
</gene>
<evidence type="ECO:0000256" key="3">
    <source>
        <dbReference type="ARBA" id="ARBA00023125"/>
    </source>
</evidence>
<dbReference type="InterPro" id="IPR036390">
    <property type="entry name" value="WH_DNA-bd_sf"/>
</dbReference>
<proteinExistence type="inferred from homology"/>
<organism evidence="5 6">
    <name type="scientific">Dyadobacter beijingensis</name>
    <dbReference type="NCBI Taxonomy" id="365489"/>
    <lineage>
        <taxon>Bacteria</taxon>
        <taxon>Pseudomonadati</taxon>
        <taxon>Bacteroidota</taxon>
        <taxon>Cytophagia</taxon>
        <taxon>Cytophagales</taxon>
        <taxon>Spirosomataceae</taxon>
        <taxon>Dyadobacter</taxon>
    </lineage>
</organism>
<keyword evidence="4" id="KW-0804">Transcription</keyword>
<keyword evidence="3" id="KW-0238">DNA-binding</keyword>
<dbReference type="EMBL" id="BMLI01000001">
    <property type="protein sequence ID" value="GGM96635.1"/>
    <property type="molecule type" value="Genomic_DNA"/>
</dbReference>
<accession>A0ABQ2I086</accession>
<keyword evidence="6" id="KW-1185">Reference proteome</keyword>
<evidence type="ECO:0000313" key="6">
    <source>
        <dbReference type="Proteomes" id="UP000632339"/>
    </source>
</evidence>
<dbReference type="Gene3D" id="1.10.10.10">
    <property type="entry name" value="Winged helix-like DNA-binding domain superfamily/Winged helix DNA-binding domain"/>
    <property type="match status" value="1"/>
</dbReference>
<evidence type="ECO:0000256" key="4">
    <source>
        <dbReference type="ARBA" id="ARBA00023163"/>
    </source>
</evidence>
<evidence type="ECO:0000313" key="5">
    <source>
        <dbReference type="EMBL" id="GGM96635.1"/>
    </source>
</evidence>
<evidence type="ECO:0000256" key="1">
    <source>
        <dbReference type="ARBA" id="ARBA00011046"/>
    </source>
</evidence>
<keyword evidence="2" id="KW-0805">Transcription regulation</keyword>
<sequence length="128" mass="14590">MGMETLTKAEEKIMQIIWDMKSGFVKDVIDKLGEPAPPYNTISSLIRILEKKGFVGHRAYGKTHEYFPLISKLSYRSFTFRNFVANYFDGASGNVLSFMLEEENISPEEIEKAVAEINKNRTDDSAIE</sequence>
<evidence type="ECO:0000256" key="2">
    <source>
        <dbReference type="ARBA" id="ARBA00023015"/>
    </source>
</evidence>
<reference evidence="6" key="1">
    <citation type="journal article" date="2019" name="Int. J. Syst. Evol. Microbiol.">
        <title>The Global Catalogue of Microorganisms (GCM) 10K type strain sequencing project: providing services to taxonomists for standard genome sequencing and annotation.</title>
        <authorList>
            <consortium name="The Broad Institute Genomics Platform"/>
            <consortium name="The Broad Institute Genome Sequencing Center for Infectious Disease"/>
            <person name="Wu L."/>
            <person name="Ma J."/>
        </authorList>
    </citation>
    <scope>NUCLEOTIDE SEQUENCE [LARGE SCALE GENOMIC DNA]</scope>
    <source>
        <strain evidence="6">CGMCC 1.6375</strain>
    </source>
</reference>
<protein>
    <submittedName>
        <fullName evidence="5">Transcriptional regulator</fullName>
    </submittedName>
</protein>
<dbReference type="InterPro" id="IPR005650">
    <property type="entry name" value="BlaI_family"/>
</dbReference>